<dbReference type="Gene3D" id="3.30.710.10">
    <property type="entry name" value="Potassium Channel Kv1.1, Chain A"/>
    <property type="match status" value="1"/>
</dbReference>
<evidence type="ECO:0000313" key="3">
    <source>
        <dbReference type="EMBL" id="KAK0508408.1"/>
    </source>
</evidence>
<reference evidence="3" key="1">
    <citation type="submission" date="2023-03" db="EMBL/GenBank/DDBJ databases">
        <title>Complete genome of Cladonia borealis.</title>
        <authorList>
            <person name="Park H."/>
        </authorList>
    </citation>
    <scope>NUCLEOTIDE SEQUENCE</scope>
    <source>
        <strain evidence="3">ANT050790</strain>
    </source>
</reference>
<accession>A0AA39UY58</accession>
<feature type="domain" description="BTB" evidence="2">
    <location>
        <begin position="22"/>
        <end position="92"/>
    </location>
</feature>
<dbReference type="AlphaFoldDB" id="A0AA39UY58"/>
<dbReference type="PANTHER" id="PTHR47843:SF2">
    <property type="entry name" value="BTB DOMAIN-CONTAINING PROTEIN"/>
    <property type="match status" value="1"/>
</dbReference>
<protein>
    <recommendedName>
        <fullName evidence="2">BTB domain-containing protein</fullName>
    </recommendedName>
</protein>
<dbReference type="Pfam" id="PF00651">
    <property type="entry name" value="BTB"/>
    <property type="match status" value="1"/>
</dbReference>
<sequence length="253" mass="28956">MSSVSSQQPEKPLNELLTTSLVDIYIGTENTRWTLHEKLLCYHSPFFRARFYNKSNHPDSVSSKTYGMPETDDLPFELFVGWLYSKALRYPEQEKDVGPLLDLYFLSLTLQIDKLSEDIVETVRAFYHNAQTYPGLRRVQYVYSNTSEDNEMREMMVNSIARFLTLSDTIPAHWENALKKNGQLSVDIIRSIQQWHLEGRSVPDARDASMERGRLGSEGVSKVGFSVVEEGSSMSEHIKKEEEEEENGVNGSS</sequence>
<evidence type="ECO:0000256" key="1">
    <source>
        <dbReference type="SAM" id="MobiDB-lite"/>
    </source>
</evidence>
<dbReference type="EMBL" id="JAFEKC020000021">
    <property type="protein sequence ID" value="KAK0508408.1"/>
    <property type="molecule type" value="Genomic_DNA"/>
</dbReference>
<dbReference type="InterPro" id="IPR011333">
    <property type="entry name" value="SKP1/BTB/POZ_sf"/>
</dbReference>
<dbReference type="InterPro" id="IPR000210">
    <property type="entry name" value="BTB/POZ_dom"/>
</dbReference>
<dbReference type="Proteomes" id="UP001166286">
    <property type="component" value="Unassembled WGS sequence"/>
</dbReference>
<dbReference type="PROSITE" id="PS50097">
    <property type="entry name" value="BTB"/>
    <property type="match status" value="1"/>
</dbReference>
<name>A0AA39UY58_9LECA</name>
<keyword evidence="4" id="KW-1185">Reference proteome</keyword>
<dbReference type="PANTHER" id="PTHR47843">
    <property type="entry name" value="BTB DOMAIN-CONTAINING PROTEIN-RELATED"/>
    <property type="match status" value="1"/>
</dbReference>
<gene>
    <name evidence="3" type="ORF">JMJ35_009492</name>
</gene>
<evidence type="ECO:0000313" key="4">
    <source>
        <dbReference type="Proteomes" id="UP001166286"/>
    </source>
</evidence>
<evidence type="ECO:0000259" key="2">
    <source>
        <dbReference type="PROSITE" id="PS50097"/>
    </source>
</evidence>
<organism evidence="3 4">
    <name type="scientific">Cladonia borealis</name>
    <dbReference type="NCBI Taxonomy" id="184061"/>
    <lineage>
        <taxon>Eukaryota</taxon>
        <taxon>Fungi</taxon>
        <taxon>Dikarya</taxon>
        <taxon>Ascomycota</taxon>
        <taxon>Pezizomycotina</taxon>
        <taxon>Lecanoromycetes</taxon>
        <taxon>OSLEUM clade</taxon>
        <taxon>Lecanoromycetidae</taxon>
        <taxon>Lecanorales</taxon>
        <taxon>Lecanorineae</taxon>
        <taxon>Cladoniaceae</taxon>
        <taxon>Cladonia</taxon>
    </lineage>
</organism>
<dbReference type="SUPFAM" id="SSF54695">
    <property type="entry name" value="POZ domain"/>
    <property type="match status" value="1"/>
</dbReference>
<feature type="region of interest" description="Disordered" evidence="1">
    <location>
        <begin position="229"/>
        <end position="253"/>
    </location>
</feature>
<comment type="caution">
    <text evidence="3">The sequence shown here is derived from an EMBL/GenBank/DDBJ whole genome shotgun (WGS) entry which is preliminary data.</text>
</comment>
<proteinExistence type="predicted"/>